<evidence type="ECO:0000256" key="5">
    <source>
        <dbReference type="ARBA" id="ARBA00022692"/>
    </source>
</evidence>
<feature type="compositionally biased region" description="Polar residues" evidence="11">
    <location>
        <begin position="135"/>
        <end position="146"/>
    </location>
</feature>
<keyword evidence="5 12" id="KW-0812">Transmembrane</keyword>
<evidence type="ECO:0000256" key="6">
    <source>
        <dbReference type="ARBA" id="ARBA00022781"/>
    </source>
</evidence>
<evidence type="ECO:0000256" key="11">
    <source>
        <dbReference type="SAM" id="MobiDB-lite"/>
    </source>
</evidence>
<accession>A0ABM3GFT4</accession>
<comment type="similarity">
    <text evidence="2">Belongs to the otopetrin family.</text>
</comment>
<dbReference type="RefSeq" id="XP_046599126.1">
    <property type="nucleotide sequence ID" value="XM_046743170.1"/>
</dbReference>
<organism evidence="13 14">
    <name type="scientific">Neodiprion lecontei</name>
    <name type="common">Redheaded pine sawfly</name>
    <dbReference type="NCBI Taxonomy" id="441921"/>
    <lineage>
        <taxon>Eukaryota</taxon>
        <taxon>Metazoa</taxon>
        <taxon>Ecdysozoa</taxon>
        <taxon>Arthropoda</taxon>
        <taxon>Hexapoda</taxon>
        <taxon>Insecta</taxon>
        <taxon>Pterygota</taxon>
        <taxon>Neoptera</taxon>
        <taxon>Endopterygota</taxon>
        <taxon>Hymenoptera</taxon>
        <taxon>Tenthredinoidea</taxon>
        <taxon>Diprionidae</taxon>
        <taxon>Diprioninae</taxon>
        <taxon>Neodiprion</taxon>
    </lineage>
</organism>
<keyword evidence="8" id="KW-0406">Ion transport</keyword>
<feature type="transmembrane region" description="Helical" evidence="12">
    <location>
        <begin position="436"/>
        <end position="464"/>
    </location>
</feature>
<feature type="compositionally biased region" description="Polar residues" evidence="11">
    <location>
        <begin position="43"/>
        <end position="52"/>
    </location>
</feature>
<evidence type="ECO:0000313" key="14">
    <source>
        <dbReference type="RefSeq" id="XP_046599126.1"/>
    </source>
</evidence>
<evidence type="ECO:0000256" key="12">
    <source>
        <dbReference type="SAM" id="Phobius"/>
    </source>
</evidence>
<protein>
    <submittedName>
        <fullName evidence="14">Proton channel OtopLc isoform X1</fullName>
    </submittedName>
</protein>
<feature type="transmembrane region" description="Helical" evidence="12">
    <location>
        <begin position="333"/>
        <end position="351"/>
    </location>
</feature>
<evidence type="ECO:0000256" key="1">
    <source>
        <dbReference type="ARBA" id="ARBA00004651"/>
    </source>
</evidence>
<proteinExistence type="inferred from homology"/>
<gene>
    <name evidence="14" type="primary">LOC107219749</name>
</gene>
<keyword evidence="9 12" id="KW-0472">Membrane</keyword>
<keyword evidence="10" id="KW-0407">Ion channel</keyword>
<evidence type="ECO:0000256" key="3">
    <source>
        <dbReference type="ARBA" id="ARBA00022448"/>
    </source>
</evidence>
<evidence type="ECO:0000256" key="7">
    <source>
        <dbReference type="ARBA" id="ARBA00022989"/>
    </source>
</evidence>
<feature type="transmembrane region" description="Helical" evidence="12">
    <location>
        <begin position="675"/>
        <end position="694"/>
    </location>
</feature>
<feature type="transmembrane region" description="Helical" evidence="12">
    <location>
        <begin position="642"/>
        <end position="663"/>
    </location>
</feature>
<keyword evidence="4" id="KW-1003">Cell membrane</keyword>
<keyword evidence="13" id="KW-1185">Reference proteome</keyword>
<feature type="transmembrane region" description="Helical" evidence="12">
    <location>
        <begin position="578"/>
        <end position="598"/>
    </location>
</feature>
<dbReference type="Proteomes" id="UP000829291">
    <property type="component" value="Chromosome 6"/>
</dbReference>
<evidence type="ECO:0000256" key="2">
    <source>
        <dbReference type="ARBA" id="ARBA00006513"/>
    </source>
</evidence>
<feature type="transmembrane region" description="Helical" evidence="12">
    <location>
        <begin position="740"/>
        <end position="761"/>
    </location>
</feature>
<keyword evidence="3" id="KW-0813">Transport</keyword>
<feature type="compositionally biased region" description="Basic and acidic residues" evidence="11">
    <location>
        <begin position="58"/>
        <end position="70"/>
    </location>
</feature>
<dbReference type="PANTHER" id="PTHR21522:SF58">
    <property type="entry name" value="AGAP000074-PA"/>
    <property type="match status" value="1"/>
</dbReference>
<sequence>MINRGVYRPSEPEPDYEGFVAGRFCATPSDDTSVENFGDRSSEANLVNTEMDNLSMEPQRDPDETPKRNSPEPVFKQPYLRTASQYALPENVYKNSDDGRLNSPNVDQDPTRDAGKYNPAFHSEEDDTFGPTIPRVNSQSLRSNGGSDPRLNRRRLDSGQSGYRTPKRPASLHLDNASHRSITLDRISSQPNGSSNGSMVLQLVLPPGALRDMTQESGSPNFSSVTDIPNEYYTRPPSVVSYGIGSKGRGTEIHSLKSPGLSRDFNSSASLHSEAVSTPGHHPPPSSCDEKAQKFRTTVSVVLSCIYAVILIPLALVIYIADLLNENSWLASAFNLYLVLVGFLYLIYLFFDIRFYVSKGKKYFKATTNYDKEDDVNSVDLNMNNIPAPNHAFCFALGRHAGSIYLRVGATIFCFGHLIHSGLILFYEILFLTSEEFYACFSAVALTFDILYPTYSFFLLFFIYKYSNVIINHCKELARILIMHTIATSLCFWIWAIFRESTDSLSRHANAADAETEEDTSEVTALITEDGEASVALPLTSYQQRGAKDLIKFLNGSYFTNECHQTGLNTIYEWFSPYLYPFTIEYSILIVGVLYVIWDNIGNCKRGGGSSADGVPCPPLAGPSAGSNIIVHADCHHANRGLFAGLLVLVFSIVSIILFFVAFSDSQYIQVGKTINSVTELVLLSIMTVTALLAYHQIKQLDVNHHPVSLLDDILLFIAVPAFFLYALFSIVPAVQKQDWLKICTLIIGMIQIMIQTPLIIDGLRRCSNTKKLRSKRPGRELITFLIICNVALWIIETFEIKSTSKQDDRYDFYGLTLWTILKHMTIPLTMFYRFHSSVCLADIWKSAYVPGEFDHH</sequence>
<dbReference type="PANTHER" id="PTHR21522">
    <property type="entry name" value="PROTON CHANNEL OTOP"/>
    <property type="match status" value="1"/>
</dbReference>
<evidence type="ECO:0000256" key="8">
    <source>
        <dbReference type="ARBA" id="ARBA00023065"/>
    </source>
</evidence>
<evidence type="ECO:0000256" key="10">
    <source>
        <dbReference type="ARBA" id="ARBA00023303"/>
    </source>
</evidence>
<dbReference type="Pfam" id="PF03189">
    <property type="entry name" value="Otopetrin"/>
    <property type="match status" value="1"/>
</dbReference>
<dbReference type="GeneID" id="107219749"/>
<feature type="transmembrane region" description="Helical" evidence="12">
    <location>
        <begin position="714"/>
        <end position="734"/>
    </location>
</feature>
<name>A0ABM3GFT4_NEOLC</name>
<evidence type="ECO:0000256" key="4">
    <source>
        <dbReference type="ARBA" id="ARBA00022475"/>
    </source>
</evidence>
<comment type="subcellular location">
    <subcellularLocation>
        <location evidence="1">Cell membrane</location>
        <topology evidence="1">Multi-pass membrane protein</topology>
    </subcellularLocation>
</comment>
<dbReference type="InterPro" id="IPR004878">
    <property type="entry name" value="Otopetrin"/>
</dbReference>
<feature type="transmembrane region" description="Helical" evidence="12">
    <location>
        <begin position="476"/>
        <end position="498"/>
    </location>
</feature>
<evidence type="ECO:0000256" key="9">
    <source>
        <dbReference type="ARBA" id="ARBA00023136"/>
    </source>
</evidence>
<feature type="transmembrane region" description="Helical" evidence="12">
    <location>
        <begin position="782"/>
        <end position="801"/>
    </location>
</feature>
<keyword evidence="6" id="KW-0375">Hydrogen ion transport</keyword>
<keyword evidence="7 12" id="KW-1133">Transmembrane helix</keyword>
<feature type="region of interest" description="Disordered" evidence="11">
    <location>
        <begin position="21"/>
        <end position="179"/>
    </location>
</feature>
<reference evidence="14" key="1">
    <citation type="submission" date="2025-08" db="UniProtKB">
        <authorList>
            <consortium name="RefSeq"/>
        </authorList>
    </citation>
    <scope>IDENTIFICATION</scope>
    <source>
        <tissue evidence="14">Thorax and Abdomen</tissue>
    </source>
</reference>
<evidence type="ECO:0000313" key="13">
    <source>
        <dbReference type="Proteomes" id="UP000829291"/>
    </source>
</evidence>
<feature type="transmembrane region" description="Helical" evidence="12">
    <location>
        <begin position="301"/>
        <end position="321"/>
    </location>
</feature>
<feature type="transmembrane region" description="Helical" evidence="12">
    <location>
        <begin position="813"/>
        <end position="833"/>
    </location>
</feature>
<feature type="transmembrane region" description="Helical" evidence="12">
    <location>
        <begin position="404"/>
        <end position="430"/>
    </location>
</feature>